<dbReference type="Pfam" id="PF00545">
    <property type="entry name" value="Ribonuclease"/>
    <property type="match status" value="1"/>
</dbReference>
<accession>A0ABS7TBR9</accession>
<dbReference type="SUPFAM" id="SSF53933">
    <property type="entry name" value="Microbial ribonucleases"/>
    <property type="match status" value="1"/>
</dbReference>
<dbReference type="EMBL" id="JAIQDJ010000001">
    <property type="protein sequence ID" value="MBZ4185292.1"/>
    <property type="molecule type" value="Genomic_DNA"/>
</dbReference>
<proteinExistence type="predicted"/>
<dbReference type="RefSeq" id="WP_223626623.1">
    <property type="nucleotide sequence ID" value="NZ_JAIQDJ010000001.1"/>
</dbReference>
<reference evidence="3" key="1">
    <citation type="submission" date="2021-09" db="EMBL/GenBank/DDBJ databases">
        <authorList>
            <person name="Wu T."/>
            <person name="Guo S.Z."/>
        </authorList>
    </citation>
    <scope>NUCLEOTIDE SEQUENCE</scope>
    <source>
        <strain evidence="3">RSS-23</strain>
    </source>
</reference>
<evidence type="ECO:0000313" key="4">
    <source>
        <dbReference type="Proteomes" id="UP001430290"/>
    </source>
</evidence>
<keyword evidence="1" id="KW-0540">Nuclease</keyword>
<dbReference type="InterPro" id="IPR016191">
    <property type="entry name" value="Ribonuclease/ribotoxin"/>
</dbReference>
<dbReference type="Proteomes" id="UP001430290">
    <property type="component" value="Unassembled WGS sequence"/>
</dbReference>
<dbReference type="Gene3D" id="3.10.450.30">
    <property type="entry name" value="Microbial ribonucleases"/>
    <property type="match status" value="1"/>
</dbReference>
<evidence type="ECO:0000313" key="3">
    <source>
        <dbReference type="EMBL" id="MBZ4185292.1"/>
    </source>
</evidence>
<protein>
    <submittedName>
        <fullName evidence="3">Ribonuclease</fullName>
    </submittedName>
</protein>
<evidence type="ECO:0000256" key="1">
    <source>
        <dbReference type="ARBA" id="ARBA00022722"/>
    </source>
</evidence>
<gene>
    <name evidence="3" type="ORF">K7B09_02995</name>
</gene>
<name>A0ABS7TBR9_9GAMM</name>
<dbReference type="InterPro" id="IPR000026">
    <property type="entry name" value="N1-like"/>
</dbReference>
<keyword evidence="4" id="KW-1185">Reference proteome</keyword>
<keyword evidence="2" id="KW-0378">Hydrolase</keyword>
<sequence length="158" mass="17440">MRKPLTWGLLLLVLAGVWWMQDRSAQVGSARTPTVSTANGARTVAAQTTAASRGGPAARLTTSSAASALPDFLPAEALRSITLIQRGGPFPHYQDGGVFGNFESHLPRQPRGWYHEYTVETPGARNRGTRRIITGGTPPREWYYTDDHYASFRRFDVH</sequence>
<organism evidence="3 4">
    <name type="scientific">Thermomonas beijingensis</name>
    <dbReference type="NCBI Taxonomy" id="2872701"/>
    <lineage>
        <taxon>Bacteria</taxon>
        <taxon>Pseudomonadati</taxon>
        <taxon>Pseudomonadota</taxon>
        <taxon>Gammaproteobacteria</taxon>
        <taxon>Lysobacterales</taxon>
        <taxon>Lysobacteraceae</taxon>
        <taxon>Thermomonas</taxon>
    </lineage>
</organism>
<comment type="caution">
    <text evidence="3">The sequence shown here is derived from an EMBL/GenBank/DDBJ whole genome shotgun (WGS) entry which is preliminary data.</text>
</comment>
<evidence type="ECO:0000256" key="2">
    <source>
        <dbReference type="ARBA" id="ARBA00022801"/>
    </source>
</evidence>